<dbReference type="InterPro" id="IPR004175">
    <property type="entry name" value="RNA_CPDase"/>
</dbReference>
<dbReference type="EC" id="3.1.4.58" evidence="2"/>
<dbReference type="PANTHER" id="PTHR35561:SF1">
    <property type="entry name" value="RNA 2',3'-CYCLIC PHOSPHODIESTERASE"/>
    <property type="match status" value="1"/>
</dbReference>
<dbReference type="RefSeq" id="WP_059351488.1">
    <property type="nucleotide sequence ID" value="NZ_LDYG01000035.1"/>
</dbReference>
<feature type="active site" description="Proton donor" evidence="2">
    <location>
        <position position="42"/>
    </location>
</feature>
<dbReference type="NCBIfam" id="TIGR02258">
    <property type="entry name" value="2_5_ligase"/>
    <property type="match status" value="1"/>
</dbReference>
<dbReference type="GO" id="GO:0008664">
    <property type="term" value="F:RNA 2',3'-cyclic 3'-phosphodiesterase activity"/>
    <property type="evidence" value="ECO:0007669"/>
    <property type="project" value="UniProtKB-EC"/>
</dbReference>
<feature type="short sequence motif" description="HXTX 2" evidence="2">
    <location>
        <begin position="128"/>
        <end position="131"/>
    </location>
</feature>
<gene>
    <name evidence="3" type="ORF">Q75_11890</name>
</gene>
<evidence type="ECO:0000256" key="2">
    <source>
        <dbReference type="HAMAP-Rule" id="MF_01940"/>
    </source>
</evidence>
<dbReference type="PATRIC" id="fig|1150625.3.peg.2530"/>
<proteinExistence type="inferred from homology"/>
<comment type="function">
    <text evidence="2">Hydrolyzes RNA 2',3'-cyclic phosphodiester to an RNA 2'-phosphomonoester.</text>
</comment>
<name>A0A147K6I6_9BACI</name>
<organism evidence="3 4">
    <name type="scientific">Bacillus coahuilensis p1.1.43</name>
    <dbReference type="NCBI Taxonomy" id="1150625"/>
    <lineage>
        <taxon>Bacteria</taxon>
        <taxon>Bacillati</taxon>
        <taxon>Bacillota</taxon>
        <taxon>Bacilli</taxon>
        <taxon>Bacillales</taxon>
        <taxon>Bacillaceae</taxon>
        <taxon>Bacillus</taxon>
    </lineage>
</organism>
<dbReference type="EMBL" id="LDYG01000035">
    <property type="protein sequence ID" value="KUP05538.1"/>
    <property type="molecule type" value="Genomic_DNA"/>
</dbReference>
<dbReference type="InterPro" id="IPR009097">
    <property type="entry name" value="Cyclic_Pdiesterase"/>
</dbReference>
<comment type="caution">
    <text evidence="3">The sequence shown here is derived from an EMBL/GenBank/DDBJ whole genome shotgun (WGS) entry which is preliminary data.</text>
</comment>
<comment type="similarity">
    <text evidence="2">Belongs to the 2H phosphoesterase superfamily. ThpR family.</text>
</comment>
<evidence type="ECO:0000313" key="4">
    <source>
        <dbReference type="Proteomes" id="UP000074108"/>
    </source>
</evidence>
<dbReference type="Pfam" id="PF13563">
    <property type="entry name" value="2_5_RNA_ligase2"/>
    <property type="match status" value="1"/>
</dbReference>
<feature type="short sequence motif" description="HXTX 1" evidence="2">
    <location>
        <begin position="42"/>
        <end position="45"/>
    </location>
</feature>
<feature type="active site" description="Proton acceptor" evidence="2">
    <location>
        <position position="128"/>
    </location>
</feature>
<protein>
    <recommendedName>
        <fullName evidence="2">RNA 2',3'-cyclic phosphodiesterase</fullName>
        <shortName evidence="2">RNA 2',3'-CPDase</shortName>
        <ecNumber evidence="2">3.1.4.58</ecNumber>
    </recommendedName>
</protein>
<evidence type="ECO:0000256" key="1">
    <source>
        <dbReference type="ARBA" id="ARBA00022801"/>
    </source>
</evidence>
<dbReference type="STRING" id="1150625.Q75_11890"/>
<reference evidence="3 4" key="1">
    <citation type="journal article" date="2016" name="Front. Microbiol.">
        <title>Microevolution Analysis of Bacillus coahuilensis Unveils Differences in Phosphorus Acquisition Strategies and Their Regulation.</title>
        <authorList>
            <person name="Gomez-Lunar Z."/>
            <person name="Hernandez-Gonzalez I."/>
            <person name="Rodriguez-Torres M.D."/>
            <person name="Souza V."/>
            <person name="Olmedo-Alvarez G."/>
        </authorList>
    </citation>
    <scope>NUCLEOTIDE SEQUENCE [LARGE SCALE GENOMIC DNA]</scope>
    <source>
        <strain evidence="4">p1.1.43</strain>
    </source>
</reference>
<dbReference type="GO" id="GO:0004113">
    <property type="term" value="F:2',3'-cyclic-nucleotide 3'-phosphodiesterase activity"/>
    <property type="evidence" value="ECO:0007669"/>
    <property type="project" value="InterPro"/>
</dbReference>
<accession>A0A147K6I6</accession>
<dbReference type="Gene3D" id="3.90.1140.10">
    <property type="entry name" value="Cyclic phosphodiesterase"/>
    <property type="match status" value="1"/>
</dbReference>
<comment type="catalytic activity">
    <reaction evidence="2">
        <text>a 3'-end 2',3'-cyclophospho-ribonucleotide-RNA + H2O = a 3'-end 2'-phospho-ribonucleotide-RNA + H(+)</text>
        <dbReference type="Rhea" id="RHEA:11828"/>
        <dbReference type="Rhea" id="RHEA-COMP:10464"/>
        <dbReference type="Rhea" id="RHEA-COMP:17353"/>
        <dbReference type="ChEBI" id="CHEBI:15377"/>
        <dbReference type="ChEBI" id="CHEBI:15378"/>
        <dbReference type="ChEBI" id="CHEBI:83064"/>
        <dbReference type="ChEBI" id="CHEBI:173113"/>
        <dbReference type="EC" id="3.1.4.58"/>
    </reaction>
</comment>
<dbReference type="SUPFAM" id="SSF55144">
    <property type="entry name" value="LigT-like"/>
    <property type="match status" value="1"/>
</dbReference>
<dbReference type="AlphaFoldDB" id="A0A147K6I6"/>
<dbReference type="PANTHER" id="PTHR35561">
    <property type="entry name" value="RNA 2',3'-CYCLIC PHOSPHODIESTERASE"/>
    <property type="match status" value="1"/>
</dbReference>
<dbReference type="HAMAP" id="MF_01940">
    <property type="entry name" value="RNA_CPDase"/>
    <property type="match status" value="1"/>
</dbReference>
<sequence>MDPHYFIAFTLPDSIKEAITPMIMHGQQEKQLKSWVHPEDLHLTLVFIGSSTRSTLEECLNQIEAQVKGNDPIEVKMNRVDTFGDSARPRVIWLGIEESIEVETIRESIYRVCTTYYDHLDKRPFTPHITLGRKWIGKGVYQHELFHDRLQQVSPTKFVLDEIALYETKLEQKPKYNKVRSIKLHPFV</sequence>
<keyword evidence="1 2" id="KW-0378">Hydrolase</keyword>
<keyword evidence="4" id="KW-1185">Reference proteome</keyword>
<evidence type="ECO:0000313" key="3">
    <source>
        <dbReference type="EMBL" id="KUP05538.1"/>
    </source>
</evidence>
<dbReference type="Proteomes" id="UP000074108">
    <property type="component" value="Unassembled WGS sequence"/>
</dbReference>